<protein>
    <submittedName>
        <fullName evidence="4">Uncharacterized protein</fullName>
    </submittedName>
</protein>
<keyword evidence="2" id="KW-0804">Transcription</keyword>
<organism evidence="4 5">
    <name type="scientific">Dimorphilus gyrociliatus</name>
    <dbReference type="NCBI Taxonomy" id="2664684"/>
    <lineage>
        <taxon>Eukaryota</taxon>
        <taxon>Metazoa</taxon>
        <taxon>Spiralia</taxon>
        <taxon>Lophotrochozoa</taxon>
        <taxon>Annelida</taxon>
        <taxon>Polychaeta</taxon>
        <taxon>Polychaeta incertae sedis</taxon>
        <taxon>Dinophilidae</taxon>
        <taxon>Dimorphilus</taxon>
    </lineage>
</organism>
<accession>A0A7I8VRQ3</accession>
<dbReference type="SUPFAM" id="SSF48508">
    <property type="entry name" value="Nuclear receptor ligand-binding domain"/>
    <property type="match status" value="1"/>
</dbReference>
<dbReference type="InterPro" id="IPR035500">
    <property type="entry name" value="NHR-like_dom_sf"/>
</dbReference>
<keyword evidence="3" id="KW-0675">Receptor</keyword>
<evidence type="ECO:0000256" key="3">
    <source>
        <dbReference type="ARBA" id="ARBA00023170"/>
    </source>
</evidence>
<evidence type="ECO:0000313" key="4">
    <source>
        <dbReference type="EMBL" id="CAD5118969.1"/>
    </source>
</evidence>
<dbReference type="Proteomes" id="UP000549394">
    <property type="component" value="Unassembled WGS sequence"/>
</dbReference>
<evidence type="ECO:0000313" key="5">
    <source>
        <dbReference type="Proteomes" id="UP000549394"/>
    </source>
</evidence>
<proteinExistence type="predicted"/>
<gene>
    <name evidence="4" type="ORF">DGYR_LOCUS7269</name>
</gene>
<evidence type="ECO:0000256" key="1">
    <source>
        <dbReference type="ARBA" id="ARBA00023015"/>
    </source>
</evidence>
<name>A0A7I8VRQ3_9ANNE</name>
<dbReference type="EMBL" id="CAJFCJ010000009">
    <property type="protein sequence ID" value="CAD5118969.1"/>
    <property type="molecule type" value="Genomic_DNA"/>
</dbReference>
<keyword evidence="5" id="KW-1185">Reference proteome</keyword>
<reference evidence="4 5" key="1">
    <citation type="submission" date="2020-08" db="EMBL/GenBank/DDBJ databases">
        <authorList>
            <person name="Hejnol A."/>
        </authorList>
    </citation>
    <scope>NUCLEOTIDE SEQUENCE [LARGE SCALE GENOMIC DNA]</scope>
</reference>
<sequence>MSKDKIKIGRYSTQRTELNKLCHAQAQYHKLIVPFLPQHSDAQDITIRCSQSFSEFFIRDLNDEIENFDLLNQMAEKSLKEASFDRQEFFDIYDVTGIELDNRLTHAQFSEDIAVVSLKHFFRSIKCLPGMNEIPMADFYRIVLSNYGDYYLLLSVISGNHWQDDTLIMNIDSKHSMIMDYTDFIKLCDFQGLKIQQEHDNRITETHLTYEEATFLVAIHMLNSAQKFPQLETLRSRVMLAFIRYLECRYDKNQHLRFSELINLDSFLKEKRYYMKKWLRKHKPHINKRESNKVFKAFFTMENIDEAAALLQDLKL</sequence>
<keyword evidence="1" id="KW-0805">Transcription regulation</keyword>
<dbReference type="AlphaFoldDB" id="A0A7I8VRQ3"/>
<comment type="caution">
    <text evidence="4">The sequence shown here is derived from an EMBL/GenBank/DDBJ whole genome shotgun (WGS) entry which is preliminary data.</text>
</comment>
<evidence type="ECO:0000256" key="2">
    <source>
        <dbReference type="ARBA" id="ARBA00023163"/>
    </source>
</evidence>
<dbReference type="Gene3D" id="1.10.565.10">
    <property type="entry name" value="Retinoid X Receptor"/>
    <property type="match status" value="1"/>
</dbReference>